<evidence type="ECO:0000313" key="1">
    <source>
        <dbReference type="Ensembl" id="ENSCCNP00000032637.1"/>
    </source>
</evidence>
<accession>A0A8C0XXB8</accession>
<name>A0A8C0XXB8_CASCN</name>
<protein>
    <submittedName>
        <fullName evidence="1">Uncharacterized protein</fullName>
    </submittedName>
</protein>
<dbReference type="Ensembl" id="ENSCCNT00000040961.1">
    <property type="protein sequence ID" value="ENSCCNP00000032637.1"/>
    <property type="gene ID" value="ENSCCNG00000030940.1"/>
</dbReference>
<organism evidence="1">
    <name type="scientific">Castor canadensis</name>
    <name type="common">American beaver</name>
    <dbReference type="NCBI Taxonomy" id="51338"/>
    <lineage>
        <taxon>Eukaryota</taxon>
        <taxon>Metazoa</taxon>
        <taxon>Chordata</taxon>
        <taxon>Craniata</taxon>
        <taxon>Vertebrata</taxon>
        <taxon>Euteleostomi</taxon>
        <taxon>Mammalia</taxon>
        <taxon>Eutheria</taxon>
        <taxon>Euarchontoglires</taxon>
        <taxon>Glires</taxon>
        <taxon>Rodentia</taxon>
        <taxon>Castorimorpha</taxon>
        <taxon>Castoridae</taxon>
        <taxon>Castor</taxon>
    </lineage>
</organism>
<proteinExistence type="predicted"/>
<dbReference type="AlphaFoldDB" id="A0A8C0XXB8"/>
<reference evidence="1" key="1">
    <citation type="submission" date="2023-09" db="UniProtKB">
        <authorList>
            <consortium name="Ensembl"/>
        </authorList>
    </citation>
    <scope>IDENTIFICATION</scope>
</reference>
<sequence length="83" mass="9357">MYIKPALPCLPFFVVYSINLLSRPEQGWERNATAKGVAESNCYIVQTERKLKLGDFRMWEQNFSGRGGLAVGRSQTVESTLNS</sequence>